<dbReference type="Pfam" id="PF03370">
    <property type="entry name" value="CBM_21"/>
    <property type="match status" value="1"/>
</dbReference>
<dbReference type="InterPro" id="IPR005036">
    <property type="entry name" value="CBM21_dom"/>
</dbReference>
<dbReference type="GO" id="GO:2001069">
    <property type="term" value="F:glycogen binding"/>
    <property type="evidence" value="ECO:0007669"/>
    <property type="project" value="TreeGrafter"/>
</dbReference>
<dbReference type="GO" id="GO:0008157">
    <property type="term" value="F:protein phosphatase 1 binding"/>
    <property type="evidence" value="ECO:0007669"/>
    <property type="project" value="TreeGrafter"/>
</dbReference>
<gene>
    <name evidence="2" type="ORF">OFLC_LOCUS14993</name>
</gene>
<sequence length="129" mass="14772">MSGQQKMISVYVRYSTDNWRTNIEAAGRYKNSVENGAIDKFTFIISLPIDFPIGATCEFCIRYVVKGTIYWDNNYGANYIIRAVENIPGEMKFKMNLTSKSFKPSDNAYKISQNYEECKNFASSRSAKP</sequence>
<name>A0A183I5I1_9BILA</name>
<dbReference type="EMBL" id="UZAJ01041458">
    <property type="protein sequence ID" value="VDP19915.1"/>
    <property type="molecule type" value="Genomic_DNA"/>
</dbReference>
<reference evidence="2 3" key="2">
    <citation type="submission" date="2018-11" db="EMBL/GenBank/DDBJ databases">
        <authorList>
            <consortium name="Pathogen Informatics"/>
        </authorList>
    </citation>
    <scope>NUCLEOTIDE SEQUENCE [LARGE SCALE GENOMIC DNA]</scope>
</reference>
<dbReference type="STRING" id="387005.A0A183I5I1"/>
<dbReference type="PROSITE" id="PS51159">
    <property type="entry name" value="CBM21"/>
    <property type="match status" value="1"/>
</dbReference>
<dbReference type="AlphaFoldDB" id="A0A183I5I1"/>
<dbReference type="PANTHER" id="PTHR12307">
    <property type="entry name" value="PROTEIN PHOSPHATASE 1 REGULATORY SUBUNIT"/>
    <property type="match status" value="1"/>
</dbReference>
<accession>A0A183I5I1</accession>
<feature type="domain" description="CBM21" evidence="1">
    <location>
        <begin position="1"/>
        <end position="82"/>
    </location>
</feature>
<evidence type="ECO:0000313" key="3">
    <source>
        <dbReference type="Proteomes" id="UP000267606"/>
    </source>
</evidence>
<keyword evidence="3" id="KW-1185">Reference proteome</keyword>
<evidence type="ECO:0000259" key="1">
    <source>
        <dbReference type="PROSITE" id="PS51159"/>
    </source>
</evidence>
<proteinExistence type="predicted"/>
<dbReference type="InterPro" id="IPR038175">
    <property type="entry name" value="CBM21_dom_sf"/>
</dbReference>
<evidence type="ECO:0000313" key="4">
    <source>
        <dbReference type="WBParaSite" id="OFLC_0001500401-mRNA-1"/>
    </source>
</evidence>
<protein>
    <submittedName>
        <fullName evidence="4">CBM21 domain-containing protein</fullName>
    </submittedName>
</protein>
<dbReference type="GO" id="GO:0000164">
    <property type="term" value="C:protein phosphatase type 1 complex"/>
    <property type="evidence" value="ECO:0007669"/>
    <property type="project" value="TreeGrafter"/>
</dbReference>
<evidence type="ECO:0000313" key="2">
    <source>
        <dbReference type="EMBL" id="VDP19915.1"/>
    </source>
</evidence>
<dbReference type="Proteomes" id="UP000267606">
    <property type="component" value="Unassembled WGS sequence"/>
</dbReference>
<dbReference type="InterPro" id="IPR050782">
    <property type="entry name" value="PP1_regulatory_subunit_3"/>
</dbReference>
<organism evidence="4">
    <name type="scientific">Onchocerca flexuosa</name>
    <dbReference type="NCBI Taxonomy" id="387005"/>
    <lineage>
        <taxon>Eukaryota</taxon>
        <taxon>Metazoa</taxon>
        <taxon>Ecdysozoa</taxon>
        <taxon>Nematoda</taxon>
        <taxon>Chromadorea</taxon>
        <taxon>Rhabditida</taxon>
        <taxon>Spirurina</taxon>
        <taxon>Spiruromorpha</taxon>
        <taxon>Filarioidea</taxon>
        <taxon>Onchocercidae</taxon>
        <taxon>Onchocerca</taxon>
    </lineage>
</organism>
<dbReference type="WBParaSite" id="OFLC_0001500401-mRNA-1">
    <property type="protein sequence ID" value="OFLC_0001500401-mRNA-1"/>
    <property type="gene ID" value="OFLC_0001500401"/>
</dbReference>
<reference evidence="4" key="1">
    <citation type="submission" date="2016-06" db="UniProtKB">
        <authorList>
            <consortium name="WormBaseParasite"/>
        </authorList>
    </citation>
    <scope>IDENTIFICATION</scope>
</reference>
<dbReference type="Gene3D" id="2.60.40.2440">
    <property type="entry name" value="Carbohydrate binding type-21 domain"/>
    <property type="match status" value="1"/>
</dbReference>
<dbReference type="GO" id="GO:0005979">
    <property type="term" value="P:regulation of glycogen biosynthetic process"/>
    <property type="evidence" value="ECO:0007669"/>
    <property type="project" value="TreeGrafter"/>
</dbReference>
<dbReference type="PANTHER" id="PTHR12307:SF36">
    <property type="entry name" value="GLYCOGEN-BINDING SUBUNIT 76A"/>
    <property type="match status" value="1"/>
</dbReference>